<keyword evidence="7 9" id="KW-1133">Transmembrane helix</keyword>
<evidence type="ECO:0000313" key="12">
    <source>
        <dbReference type="Proteomes" id="UP000295023"/>
    </source>
</evidence>
<dbReference type="Gene3D" id="3.30.2090.10">
    <property type="entry name" value="Multidrug efflux transporter AcrB TolC docking domain, DN and DC subdomains"/>
    <property type="match status" value="2"/>
</dbReference>
<proteinExistence type="inferred from homology"/>
<feature type="transmembrane region" description="Helical" evidence="9">
    <location>
        <begin position="872"/>
        <end position="891"/>
    </location>
</feature>
<feature type="transmembrane region" description="Helical" evidence="9">
    <location>
        <begin position="436"/>
        <end position="461"/>
    </location>
</feature>
<dbReference type="Gene3D" id="1.20.1640.10">
    <property type="entry name" value="Multidrug efflux transporter AcrB transmembrane domain"/>
    <property type="match status" value="2"/>
</dbReference>
<evidence type="ECO:0000256" key="3">
    <source>
        <dbReference type="ARBA" id="ARBA00022448"/>
    </source>
</evidence>
<evidence type="ECO:0000256" key="1">
    <source>
        <dbReference type="ARBA" id="ARBA00004429"/>
    </source>
</evidence>
<dbReference type="InterPro" id="IPR027463">
    <property type="entry name" value="AcrB_DN_DC_subdom"/>
</dbReference>
<dbReference type="RefSeq" id="WP_132285452.1">
    <property type="nucleotide sequence ID" value="NZ_SKBM01000004.1"/>
</dbReference>
<feature type="transmembrane region" description="Helical" evidence="9">
    <location>
        <begin position="537"/>
        <end position="558"/>
    </location>
</feature>
<feature type="transmembrane region" description="Helical" evidence="9">
    <location>
        <begin position="924"/>
        <end position="949"/>
    </location>
</feature>
<dbReference type="EMBL" id="SKBM01000004">
    <property type="protein sequence ID" value="TCZ64850.1"/>
    <property type="molecule type" value="Genomic_DNA"/>
</dbReference>
<dbReference type="GO" id="GO:0009636">
    <property type="term" value="P:response to toxic substance"/>
    <property type="evidence" value="ECO:0007669"/>
    <property type="project" value="UniProtKB-ARBA"/>
</dbReference>
<keyword evidence="5 9" id="KW-0997">Cell inner membrane</keyword>
<dbReference type="InterPro" id="IPR001036">
    <property type="entry name" value="Acrflvin-R"/>
</dbReference>
<accession>A0A4R4DSQ6</accession>
<dbReference type="PANTHER" id="PTHR32063:SF76">
    <property type="entry name" value="EFFLUX PUMP MEMBRANE TRANSPORTER"/>
    <property type="match status" value="1"/>
</dbReference>
<feature type="transmembrane region" description="Helical" evidence="9">
    <location>
        <begin position="1001"/>
        <end position="1027"/>
    </location>
</feature>
<dbReference type="NCBIfam" id="TIGR00915">
    <property type="entry name" value="2A0602"/>
    <property type="match status" value="1"/>
</dbReference>
<evidence type="ECO:0000256" key="9">
    <source>
        <dbReference type="RuleBase" id="RU364070"/>
    </source>
</evidence>
<dbReference type="Proteomes" id="UP000295023">
    <property type="component" value="Unassembled WGS sequence"/>
</dbReference>
<organism evidence="11 12">
    <name type="scientific">Roseicella aquatilis</name>
    <dbReference type="NCBI Taxonomy" id="2527868"/>
    <lineage>
        <taxon>Bacteria</taxon>
        <taxon>Pseudomonadati</taxon>
        <taxon>Pseudomonadota</taxon>
        <taxon>Alphaproteobacteria</taxon>
        <taxon>Acetobacterales</taxon>
        <taxon>Roseomonadaceae</taxon>
        <taxon>Roseicella</taxon>
    </lineage>
</organism>
<comment type="caution">
    <text evidence="9">Lacks conserved residue(s) required for the propagation of feature annotation.</text>
</comment>
<evidence type="ECO:0000259" key="10">
    <source>
        <dbReference type="PROSITE" id="PS50156"/>
    </source>
</evidence>
<dbReference type="Gene3D" id="3.30.70.1430">
    <property type="entry name" value="Multidrug efflux transporter AcrB pore domain"/>
    <property type="match status" value="2"/>
</dbReference>
<feature type="transmembrane region" description="Helical" evidence="9">
    <location>
        <begin position="970"/>
        <end position="989"/>
    </location>
</feature>
<dbReference type="SUPFAM" id="SSF82693">
    <property type="entry name" value="Multidrug efflux transporter AcrB pore domain, PN1, PN2, PC1 and PC2 subdomains"/>
    <property type="match status" value="3"/>
</dbReference>
<dbReference type="InterPro" id="IPR004764">
    <property type="entry name" value="MdtF-like"/>
</dbReference>
<dbReference type="GO" id="GO:0005886">
    <property type="term" value="C:plasma membrane"/>
    <property type="evidence" value="ECO:0007669"/>
    <property type="project" value="UniProtKB-SubCell"/>
</dbReference>
<keyword evidence="8 9" id="KW-0472">Membrane</keyword>
<evidence type="ECO:0000256" key="6">
    <source>
        <dbReference type="ARBA" id="ARBA00022692"/>
    </source>
</evidence>
<dbReference type="PANTHER" id="PTHR32063">
    <property type="match status" value="1"/>
</dbReference>
<evidence type="ECO:0000313" key="11">
    <source>
        <dbReference type="EMBL" id="TCZ64850.1"/>
    </source>
</evidence>
<dbReference type="AlphaFoldDB" id="A0A4R4DSQ6"/>
<dbReference type="Pfam" id="PF00873">
    <property type="entry name" value="ACR_tran"/>
    <property type="match status" value="1"/>
</dbReference>
<dbReference type="GO" id="GO:0015562">
    <property type="term" value="F:efflux transmembrane transporter activity"/>
    <property type="evidence" value="ECO:0007669"/>
    <property type="project" value="InterPro"/>
</dbReference>
<dbReference type="Gene3D" id="3.30.70.1440">
    <property type="entry name" value="Multidrug efflux transporter AcrB pore domain"/>
    <property type="match status" value="1"/>
</dbReference>
<feature type="domain" description="SSD" evidence="10">
    <location>
        <begin position="333"/>
        <end position="498"/>
    </location>
</feature>
<name>A0A4R4DSQ6_9PROT</name>
<protein>
    <recommendedName>
        <fullName evidence="9">Efflux pump membrane transporter</fullName>
    </recommendedName>
</protein>
<dbReference type="Gene3D" id="3.30.70.1320">
    <property type="entry name" value="Multidrug efflux transporter AcrB pore domain like"/>
    <property type="match status" value="1"/>
</dbReference>
<feature type="transmembrane region" description="Helical" evidence="9">
    <location>
        <begin position="473"/>
        <end position="500"/>
    </location>
</feature>
<dbReference type="GO" id="GO:0042910">
    <property type="term" value="F:xenobiotic transmembrane transporter activity"/>
    <property type="evidence" value="ECO:0007669"/>
    <property type="project" value="TreeGrafter"/>
</dbReference>
<feature type="transmembrane region" description="Helical" evidence="9">
    <location>
        <begin position="342"/>
        <end position="361"/>
    </location>
</feature>
<evidence type="ECO:0000256" key="5">
    <source>
        <dbReference type="ARBA" id="ARBA00022519"/>
    </source>
</evidence>
<dbReference type="OrthoDB" id="9806532at2"/>
<keyword evidence="6 9" id="KW-0812">Transmembrane</keyword>
<dbReference type="PROSITE" id="PS50156">
    <property type="entry name" value="SSD"/>
    <property type="match status" value="1"/>
</dbReference>
<keyword evidence="12" id="KW-1185">Reference proteome</keyword>
<comment type="subcellular location">
    <subcellularLocation>
        <location evidence="1 9">Cell inner membrane</location>
        <topology evidence="1 9">Multi-pass membrane protein</topology>
    </subcellularLocation>
</comment>
<evidence type="ECO:0000256" key="2">
    <source>
        <dbReference type="ARBA" id="ARBA00010942"/>
    </source>
</evidence>
<sequence length="1053" mass="109434">MIAAIFVDRPRLAIVLSVLITLAGLVSLRALPVAQFPDIVPPQVDVVAAYAGANAEVVEESVGQIIEAEVNGVERMLYMRSTAGNDGSYRLSVSFAVGSDPEANAVNVQNRVARALSRLPQEVQQAGVTVKKKSSAILQVVALHAPQGDYDALFLSNYATISLLDALARVPGVGEASLFGAQDYAMRVWLDLRRMASLGLSAEDVARALRSQNVQAAVGRIGGAPVAEDQQRQLPLTAQGRLRSPEEFAAVVLRADPNGGVVRLGDVARVELGARVADSVSRFNGRPAAAIAIYQAPGANAVAVGQAVRETMAGLATRFPEGVAYDVMFDTTVFVTKTIGQVVQTLVEAFLLVSLVVFLFLGQWRATLVPVVVAPVSLIGTFAVMLAVGASANTISLLALVLAIGTVVDDAIVVAENVERVMRERPDLSPAAATKAAMAEITAPIVATTLVLLSVFLPTAFIPGILGRLYQQFALAVSVSVVISTICALTLSPALCALLMRPGEGARPGRAMRAVQGGIGRARDGYAALVRRMAPRLAVTLLLLGGATVAAAALSRAVPSGFLPEEDQGALMMEAQLPDGASVNRTAAVAAEVERITLGLPAVASVTTVVGFSVLDAVAQPNRAFFVVGLKPYADRTGREDDVRAVLARLRREFASLPEAVVTPFNLPPISGLGNAAGFEYMLQSLGGATPADLAAATRGLVVAAHGDPRIGLAYTTWSAAAPLLELQVDRDRALSLGVEPLEVFRALQAALGSQYVNDFGLFGRSWRVVMEAEAAQRSQIEDILEVRVPAPDGAQIPVRNLATVELVLGPATVVRYNNLRAVAVNGAPAPGRSTGEALAAMEEVSARVLPAGFTHAWTGTALQERQAGGQAAAILALAVLVAYLVLVGLYESWTMPAAVIASVVIAVAGALAGLWAAGLPNDVFAQIGIVVLIALAAKNAILIVEFAMEARAKGASITEAAIEGARLRFRAVMMTSLSFIAGLLPLLLASGAGAATQRAVGTAVFAGMLAASAVGICVIPGLYVVFQRLREAARGPAVAQRAGAKKEGRVPA</sequence>
<evidence type="ECO:0000256" key="4">
    <source>
        <dbReference type="ARBA" id="ARBA00022475"/>
    </source>
</evidence>
<feature type="transmembrane region" description="Helical" evidence="9">
    <location>
        <begin position="368"/>
        <end position="389"/>
    </location>
</feature>
<comment type="similarity">
    <text evidence="2 9">Belongs to the resistance-nodulation-cell division (RND) (TC 2.A.6) family.</text>
</comment>
<dbReference type="SUPFAM" id="SSF82866">
    <property type="entry name" value="Multidrug efflux transporter AcrB transmembrane domain"/>
    <property type="match status" value="2"/>
</dbReference>
<dbReference type="SUPFAM" id="SSF82714">
    <property type="entry name" value="Multidrug efflux transporter AcrB TolC docking domain, DN and DC subdomains"/>
    <property type="match status" value="2"/>
</dbReference>
<reference evidence="11 12" key="1">
    <citation type="submission" date="2019-03" db="EMBL/GenBank/DDBJ databases">
        <title>Paracraurococcus aquatilis NE82 genome sequence.</title>
        <authorList>
            <person name="Zhao Y."/>
            <person name="Du Z."/>
        </authorList>
    </citation>
    <scope>NUCLEOTIDE SEQUENCE [LARGE SCALE GENOMIC DNA]</scope>
    <source>
        <strain evidence="11 12">NE82</strain>
    </source>
</reference>
<evidence type="ECO:0000256" key="8">
    <source>
        <dbReference type="ARBA" id="ARBA00023136"/>
    </source>
</evidence>
<evidence type="ECO:0000256" key="7">
    <source>
        <dbReference type="ARBA" id="ARBA00022989"/>
    </source>
</evidence>
<comment type="caution">
    <text evidence="11">The sequence shown here is derived from an EMBL/GenBank/DDBJ whole genome shotgun (WGS) entry which is preliminary data.</text>
</comment>
<keyword evidence="4" id="KW-1003">Cell membrane</keyword>
<keyword evidence="3 9" id="KW-0813">Transport</keyword>
<dbReference type="InterPro" id="IPR000731">
    <property type="entry name" value="SSD"/>
</dbReference>
<dbReference type="PRINTS" id="PR00702">
    <property type="entry name" value="ACRIFLAVINRP"/>
</dbReference>
<feature type="transmembrane region" description="Helical" evidence="9">
    <location>
        <begin position="395"/>
        <end position="415"/>
    </location>
</feature>
<gene>
    <name evidence="11" type="ORF">EXY23_05600</name>
</gene>
<feature type="transmembrane region" description="Helical" evidence="9">
    <location>
        <begin position="898"/>
        <end position="918"/>
    </location>
</feature>